<dbReference type="EMBL" id="JANJYJ010000006">
    <property type="protein sequence ID" value="KAK3205362.1"/>
    <property type="molecule type" value="Genomic_DNA"/>
</dbReference>
<reference evidence="2" key="1">
    <citation type="journal article" date="2023" name="Plant J.">
        <title>Genome sequences and population genomics provide insights into the demographic history, inbreeding, and mutation load of two 'living fossil' tree species of Dipteronia.</title>
        <authorList>
            <person name="Feng Y."/>
            <person name="Comes H.P."/>
            <person name="Chen J."/>
            <person name="Zhu S."/>
            <person name="Lu R."/>
            <person name="Zhang X."/>
            <person name="Li P."/>
            <person name="Qiu J."/>
            <person name="Olsen K.M."/>
            <person name="Qiu Y."/>
        </authorList>
    </citation>
    <scope>NUCLEOTIDE SEQUENCE</scope>
    <source>
        <strain evidence="2">NBL</strain>
    </source>
</reference>
<name>A0AAE0E2H7_9ROSI</name>
<evidence type="ECO:0000313" key="2">
    <source>
        <dbReference type="EMBL" id="KAK3205362.1"/>
    </source>
</evidence>
<proteinExistence type="predicted"/>
<sequence>MVFNSFNKKVDDGDTDDEFKSGMLFEEKHTSNQSLERQDIGEESVETKDGTSVPIRNFDLNVDLEENGDSMTIPVPDPAPDPIQLAHLSRRMDKEEEDYDNEER</sequence>
<organism evidence="2 3">
    <name type="scientific">Dipteronia sinensis</name>
    <dbReference type="NCBI Taxonomy" id="43782"/>
    <lineage>
        <taxon>Eukaryota</taxon>
        <taxon>Viridiplantae</taxon>
        <taxon>Streptophyta</taxon>
        <taxon>Embryophyta</taxon>
        <taxon>Tracheophyta</taxon>
        <taxon>Spermatophyta</taxon>
        <taxon>Magnoliopsida</taxon>
        <taxon>eudicotyledons</taxon>
        <taxon>Gunneridae</taxon>
        <taxon>Pentapetalae</taxon>
        <taxon>rosids</taxon>
        <taxon>malvids</taxon>
        <taxon>Sapindales</taxon>
        <taxon>Sapindaceae</taxon>
        <taxon>Hippocastanoideae</taxon>
        <taxon>Acereae</taxon>
        <taxon>Dipteronia</taxon>
    </lineage>
</organism>
<comment type="caution">
    <text evidence="2">The sequence shown here is derived from an EMBL/GenBank/DDBJ whole genome shotgun (WGS) entry which is preliminary data.</text>
</comment>
<keyword evidence="3" id="KW-1185">Reference proteome</keyword>
<feature type="compositionally biased region" description="Basic and acidic residues" evidence="1">
    <location>
        <begin position="25"/>
        <end position="49"/>
    </location>
</feature>
<protein>
    <submittedName>
        <fullName evidence="2">Uncharacterized protein</fullName>
    </submittedName>
</protein>
<feature type="region of interest" description="Disordered" evidence="1">
    <location>
        <begin position="1"/>
        <end position="54"/>
    </location>
</feature>
<evidence type="ECO:0000256" key="1">
    <source>
        <dbReference type="SAM" id="MobiDB-lite"/>
    </source>
</evidence>
<accession>A0AAE0E2H7</accession>
<dbReference type="AlphaFoldDB" id="A0AAE0E2H7"/>
<feature type="compositionally biased region" description="Acidic residues" evidence="1">
    <location>
        <begin position="95"/>
        <end position="104"/>
    </location>
</feature>
<feature type="region of interest" description="Disordered" evidence="1">
    <location>
        <begin position="67"/>
        <end position="104"/>
    </location>
</feature>
<dbReference type="Proteomes" id="UP001281410">
    <property type="component" value="Unassembled WGS sequence"/>
</dbReference>
<evidence type="ECO:0000313" key="3">
    <source>
        <dbReference type="Proteomes" id="UP001281410"/>
    </source>
</evidence>
<gene>
    <name evidence="2" type="ORF">Dsin_019408</name>
</gene>